<accession>A0A839IUZ8</accession>
<protein>
    <submittedName>
        <fullName evidence="1">DUF938 domain-containing protein</fullName>
    </submittedName>
</protein>
<gene>
    <name evidence="1" type="ORF">H4O21_21915</name>
</gene>
<keyword evidence="2" id="KW-1185">Reference proteome</keyword>
<dbReference type="Proteomes" id="UP000565262">
    <property type="component" value="Unassembled WGS sequence"/>
</dbReference>
<name>A0A839IUZ8_9GAMM</name>
<comment type="caution">
    <text evidence="1">The sequence shown here is derived from an EMBL/GenBank/DDBJ whole genome shotgun (WGS) entry which is preliminary data.</text>
</comment>
<dbReference type="SUPFAM" id="SSF53335">
    <property type="entry name" value="S-adenosyl-L-methionine-dependent methyltransferases"/>
    <property type="match status" value="1"/>
</dbReference>
<dbReference type="InterPro" id="IPR010342">
    <property type="entry name" value="DUF938"/>
</dbReference>
<dbReference type="Gene3D" id="3.40.50.150">
    <property type="entry name" value="Vaccinia Virus protein VP39"/>
    <property type="match status" value="1"/>
</dbReference>
<dbReference type="PANTHER" id="PTHR20974:SF0">
    <property type="entry name" value="UPF0585 PROTEIN CG18661"/>
    <property type="match status" value="1"/>
</dbReference>
<dbReference type="Pfam" id="PF06080">
    <property type="entry name" value="DUF938"/>
    <property type="match status" value="1"/>
</dbReference>
<evidence type="ECO:0000313" key="1">
    <source>
        <dbReference type="EMBL" id="MBB1489273.1"/>
    </source>
</evidence>
<dbReference type="PANTHER" id="PTHR20974">
    <property type="entry name" value="UPF0585 PROTEIN CG18661"/>
    <property type="match status" value="1"/>
</dbReference>
<organism evidence="1 2">
    <name type="scientific">Oceanospirillum sediminis</name>
    <dbReference type="NCBI Taxonomy" id="2760088"/>
    <lineage>
        <taxon>Bacteria</taxon>
        <taxon>Pseudomonadati</taxon>
        <taxon>Pseudomonadota</taxon>
        <taxon>Gammaproteobacteria</taxon>
        <taxon>Oceanospirillales</taxon>
        <taxon>Oceanospirillaceae</taxon>
        <taxon>Oceanospirillum</taxon>
    </lineage>
</organism>
<dbReference type="AlphaFoldDB" id="A0A839IUZ8"/>
<dbReference type="CDD" id="cd02440">
    <property type="entry name" value="AdoMet_MTases"/>
    <property type="match status" value="1"/>
</dbReference>
<dbReference type="InterPro" id="IPR029063">
    <property type="entry name" value="SAM-dependent_MTases_sf"/>
</dbReference>
<proteinExistence type="predicted"/>
<reference evidence="1 2" key="1">
    <citation type="submission" date="2020-08" db="EMBL/GenBank/DDBJ databases">
        <title>Oceanospirillum sp. nov. isolated from marine sediment.</title>
        <authorList>
            <person name="Ji X."/>
        </authorList>
    </citation>
    <scope>NUCLEOTIDE SEQUENCE [LARGE SCALE GENOMIC DNA]</scope>
    <source>
        <strain evidence="1 2">D5</strain>
    </source>
</reference>
<sequence length="199" mass="22758">MTKPFSQACENNKLPILNVLKVAFSRSHKVLEIGSGTGQHAVFMAENLPHLLWQCSDQAIYLEGIEQWRADYSGDNFPEPLELDVTQSEWPVRRVDAVFSANTLHIMSWPMVEQFFRGVRKVLQAGGVCCVYGPFNYDGEYTSSSNAQFDQWLRQRDPASGIRDFAQIDQLAREAGMFLVEDHEMPANNRLLQWQMLDI</sequence>
<evidence type="ECO:0000313" key="2">
    <source>
        <dbReference type="Proteomes" id="UP000565262"/>
    </source>
</evidence>
<dbReference type="EMBL" id="JACJFM010000049">
    <property type="protein sequence ID" value="MBB1489273.1"/>
    <property type="molecule type" value="Genomic_DNA"/>
</dbReference>